<accession>M4DCZ3</accession>
<reference evidence="2 3" key="1">
    <citation type="journal article" date="2011" name="Nat. Genet.">
        <title>The genome of the mesopolyploid crop species Brassica rapa.</title>
        <authorList>
            <consortium name="Brassica rapa Genome Sequencing Project Consortium"/>
            <person name="Wang X."/>
            <person name="Wang H."/>
            <person name="Wang J."/>
            <person name="Sun R."/>
            <person name="Wu J."/>
            <person name="Liu S."/>
            <person name="Bai Y."/>
            <person name="Mun J.H."/>
            <person name="Bancroft I."/>
            <person name="Cheng F."/>
            <person name="Huang S."/>
            <person name="Li X."/>
            <person name="Hua W."/>
            <person name="Wang J."/>
            <person name="Wang X."/>
            <person name="Freeling M."/>
            <person name="Pires J.C."/>
            <person name="Paterson A.H."/>
            <person name="Chalhoub B."/>
            <person name="Wang B."/>
            <person name="Hayward A."/>
            <person name="Sharpe A.G."/>
            <person name="Park B.S."/>
            <person name="Weisshaar B."/>
            <person name="Liu B."/>
            <person name="Li B."/>
            <person name="Liu B."/>
            <person name="Tong C."/>
            <person name="Song C."/>
            <person name="Duran C."/>
            <person name="Peng C."/>
            <person name="Geng C."/>
            <person name="Koh C."/>
            <person name="Lin C."/>
            <person name="Edwards D."/>
            <person name="Mu D."/>
            <person name="Shen D."/>
            <person name="Soumpourou E."/>
            <person name="Li F."/>
            <person name="Fraser F."/>
            <person name="Conant G."/>
            <person name="Lassalle G."/>
            <person name="King G.J."/>
            <person name="Bonnema G."/>
            <person name="Tang H."/>
            <person name="Wang H."/>
            <person name="Belcram H."/>
            <person name="Zhou H."/>
            <person name="Hirakawa H."/>
            <person name="Abe H."/>
            <person name="Guo H."/>
            <person name="Wang H."/>
            <person name="Jin H."/>
            <person name="Parkin I.A."/>
            <person name="Batley J."/>
            <person name="Kim J.S."/>
            <person name="Just J."/>
            <person name="Li J."/>
            <person name="Xu J."/>
            <person name="Deng J."/>
            <person name="Kim J.A."/>
            <person name="Li J."/>
            <person name="Yu J."/>
            <person name="Meng J."/>
            <person name="Wang J."/>
            <person name="Min J."/>
            <person name="Poulain J."/>
            <person name="Wang J."/>
            <person name="Hatakeyama K."/>
            <person name="Wu K."/>
            <person name="Wang L."/>
            <person name="Fang L."/>
            <person name="Trick M."/>
            <person name="Links M.G."/>
            <person name="Zhao M."/>
            <person name="Jin M."/>
            <person name="Ramchiary N."/>
            <person name="Drou N."/>
            <person name="Berkman P.J."/>
            <person name="Cai Q."/>
            <person name="Huang Q."/>
            <person name="Li R."/>
            <person name="Tabata S."/>
            <person name="Cheng S."/>
            <person name="Zhang S."/>
            <person name="Zhang S."/>
            <person name="Huang S."/>
            <person name="Sato S."/>
            <person name="Sun S."/>
            <person name="Kwon S.J."/>
            <person name="Choi S.R."/>
            <person name="Lee T.H."/>
            <person name="Fan W."/>
            <person name="Zhao X."/>
            <person name="Tan X."/>
            <person name="Xu X."/>
            <person name="Wang Y."/>
            <person name="Qiu Y."/>
            <person name="Yin Y."/>
            <person name="Li Y."/>
            <person name="Du Y."/>
            <person name="Liao Y."/>
            <person name="Lim Y."/>
            <person name="Narusaka Y."/>
            <person name="Wang Y."/>
            <person name="Wang Z."/>
            <person name="Li Z."/>
            <person name="Wang Z."/>
            <person name="Xiong Z."/>
            <person name="Zhang Z."/>
        </authorList>
    </citation>
    <scope>NUCLEOTIDE SEQUENCE [LARGE SCALE GENOMIC DNA]</scope>
    <source>
        <strain evidence="2 3">cv. Chiifu-401-42</strain>
    </source>
</reference>
<dbReference type="InParanoid" id="M4DCZ3"/>
<feature type="region of interest" description="Disordered" evidence="1">
    <location>
        <begin position="64"/>
        <end position="87"/>
    </location>
</feature>
<dbReference type="Gramene" id="Bra014360.1">
    <property type="protein sequence ID" value="Bra014360.1-P"/>
    <property type="gene ID" value="Bra014360"/>
</dbReference>
<keyword evidence="3" id="KW-1185">Reference proteome</keyword>
<name>M4DCZ3_BRACM</name>
<dbReference type="AlphaFoldDB" id="M4DCZ3"/>
<protein>
    <submittedName>
        <fullName evidence="2">Uncharacterized protein</fullName>
    </submittedName>
</protein>
<evidence type="ECO:0000313" key="3">
    <source>
        <dbReference type="Proteomes" id="UP000011750"/>
    </source>
</evidence>
<proteinExistence type="predicted"/>
<reference evidence="2" key="3">
    <citation type="submission" date="2023-03" db="UniProtKB">
        <authorList>
            <consortium name="EnsemblPlants"/>
        </authorList>
    </citation>
    <scope>IDENTIFICATION</scope>
    <source>
        <strain evidence="2">cv. Chiifu-401-42</strain>
    </source>
</reference>
<dbReference type="Proteomes" id="UP000011750">
    <property type="component" value="Chromosome A08"/>
</dbReference>
<reference evidence="2 3" key="2">
    <citation type="journal article" date="2018" name="Hortic Res">
        <title>Improved Brassica rapa reference genome by single-molecule sequencing and chromosome conformation capture technologies.</title>
        <authorList>
            <person name="Zhang L."/>
            <person name="Cai X."/>
            <person name="Wu J."/>
            <person name="Liu M."/>
            <person name="Grob S."/>
            <person name="Cheng F."/>
            <person name="Liang J."/>
            <person name="Cai C."/>
            <person name="Liu Z."/>
            <person name="Liu B."/>
            <person name="Wang F."/>
            <person name="Li S."/>
            <person name="Liu F."/>
            <person name="Li X."/>
            <person name="Cheng L."/>
            <person name="Yang W."/>
            <person name="Li M.H."/>
            <person name="Grossniklaus U."/>
            <person name="Zheng H."/>
            <person name="Wang X."/>
        </authorList>
    </citation>
    <scope>NUCLEOTIDE SEQUENCE [LARGE SCALE GENOMIC DNA]</scope>
    <source>
        <strain evidence="2 3">cv. Chiifu-401-42</strain>
    </source>
</reference>
<dbReference type="HOGENOM" id="CLU_1706769_0_0_1"/>
<evidence type="ECO:0000256" key="1">
    <source>
        <dbReference type="SAM" id="MobiDB-lite"/>
    </source>
</evidence>
<evidence type="ECO:0000313" key="2">
    <source>
        <dbReference type="EnsemblPlants" id="Bra014360.1-P"/>
    </source>
</evidence>
<dbReference type="EnsemblPlants" id="Bra014360.1">
    <property type="protein sequence ID" value="Bra014360.1-P"/>
    <property type="gene ID" value="Bra014360"/>
</dbReference>
<sequence length="154" mass="17700">MILDCRCNRAFFNGDSKSEPPQLHRDDEQDFAEMSEETTWTTYLVVGPKHEEELKPPQLHRARIPAASQDELARRGTRTTAASPSSFPPMISSESMVWLTGGRGGGADSFCLRRLSCLLRQFSCRKFHFIHDNDKGYEIDRIEMTWMKEMTDQP</sequence>
<organism evidence="2 3">
    <name type="scientific">Brassica campestris</name>
    <name type="common">Field mustard</name>
    <dbReference type="NCBI Taxonomy" id="3711"/>
    <lineage>
        <taxon>Eukaryota</taxon>
        <taxon>Viridiplantae</taxon>
        <taxon>Streptophyta</taxon>
        <taxon>Embryophyta</taxon>
        <taxon>Tracheophyta</taxon>
        <taxon>Spermatophyta</taxon>
        <taxon>Magnoliopsida</taxon>
        <taxon>eudicotyledons</taxon>
        <taxon>Gunneridae</taxon>
        <taxon>Pentapetalae</taxon>
        <taxon>rosids</taxon>
        <taxon>malvids</taxon>
        <taxon>Brassicales</taxon>
        <taxon>Brassicaceae</taxon>
        <taxon>Brassiceae</taxon>
        <taxon>Brassica</taxon>
    </lineage>
</organism>